<dbReference type="GO" id="GO:0043565">
    <property type="term" value="F:sequence-specific DNA binding"/>
    <property type="evidence" value="ECO:0007669"/>
    <property type="project" value="TreeGrafter"/>
</dbReference>
<dbReference type="Proteomes" id="UP001233999">
    <property type="component" value="Unassembled WGS sequence"/>
</dbReference>
<comment type="subcellular location">
    <subcellularLocation>
        <location evidence="2">Cytoplasm</location>
    </subcellularLocation>
    <subcellularLocation>
        <location evidence="1">Nucleus</location>
    </subcellularLocation>
</comment>
<dbReference type="PANTHER" id="PTHR21358">
    <property type="entry name" value="PROTEIN MAELSTROM HOMOLOG"/>
    <property type="match status" value="1"/>
</dbReference>
<evidence type="ECO:0000256" key="2">
    <source>
        <dbReference type="ARBA" id="ARBA00004496"/>
    </source>
</evidence>
<dbReference type="GO" id="GO:0060964">
    <property type="term" value="P:regulation of miRNA-mediated gene silencing"/>
    <property type="evidence" value="ECO:0007669"/>
    <property type="project" value="InterPro"/>
</dbReference>
<reference evidence="11" key="2">
    <citation type="submission" date="2023-05" db="EMBL/GenBank/DDBJ databases">
        <authorList>
            <person name="Fouks B."/>
        </authorList>
    </citation>
    <scope>NUCLEOTIDE SEQUENCE</scope>
    <source>
        <strain evidence="11">Stay&amp;Tobe</strain>
        <tissue evidence="11">Testes</tissue>
    </source>
</reference>
<evidence type="ECO:0000256" key="1">
    <source>
        <dbReference type="ARBA" id="ARBA00004123"/>
    </source>
</evidence>
<protein>
    <recommendedName>
        <fullName evidence="10">Maelstrom domain-containing protein</fullName>
    </recommendedName>
</protein>
<proteinExistence type="inferred from homology"/>
<keyword evidence="4" id="KW-0963">Cytoplasm</keyword>
<comment type="caution">
    <text evidence="11">The sequence shown here is derived from an EMBL/GenBank/DDBJ whole genome shotgun (WGS) entry which is preliminary data.</text>
</comment>
<dbReference type="InterPro" id="IPR039259">
    <property type="entry name" value="Protein_maelstrom"/>
</dbReference>
<evidence type="ECO:0000256" key="8">
    <source>
        <dbReference type="ARBA" id="ARBA00023242"/>
    </source>
</evidence>
<sequence length="456" mass="52677">MEEIEKKGNKNKGRPILKNRFYSPPGKSLHLKNITEYSKVDMREIKETIHPLNCVSLATYTFHVIHVNYYYFLGSVLIPCEVAIAEFSIMDGVRKVFHTLINPGELPLGVAFDAECHSANSHQIPLPPSELICESNYTKIQEDIKKFMMIKNFMPPLYTHSEDNFAAVKTFLQNLYESNCDFQQEDEFRVYPLPNLFYELKNACTGGKNLENFSFDYAKNELEKDIFLYTKGISCTFHEQTEAIEHCSLSRVQRWSYTVVGSCCRDLGIEILPKKHFPEHTHISHLKENKNGEQIDDQTNCEVQHNINNLQFSTCSYSEREEYKEKDNLLVWNMSSVGKNLEVEKDMLHSLDEVSGNEESSRMKSAYKSPSLKEPEMNTSLSRENMMKSLNNSIEEEKLCSVRKELFVNENSASRLSINSDENDKKKSLRLPKSQPEALVLLKLDETHLDQSMEDK</sequence>
<dbReference type="Pfam" id="PF13017">
    <property type="entry name" value="Maelstrom"/>
    <property type="match status" value="1"/>
</dbReference>
<dbReference type="AlphaFoldDB" id="A0AAD7ZMV2"/>
<feature type="domain" description="Maelstrom" evidence="10">
    <location>
        <begin position="75"/>
        <end position="281"/>
    </location>
</feature>
<organism evidence="11 12">
    <name type="scientific">Diploptera punctata</name>
    <name type="common">Pacific beetle cockroach</name>
    <dbReference type="NCBI Taxonomy" id="6984"/>
    <lineage>
        <taxon>Eukaryota</taxon>
        <taxon>Metazoa</taxon>
        <taxon>Ecdysozoa</taxon>
        <taxon>Arthropoda</taxon>
        <taxon>Hexapoda</taxon>
        <taxon>Insecta</taxon>
        <taxon>Pterygota</taxon>
        <taxon>Neoptera</taxon>
        <taxon>Polyneoptera</taxon>
        <taxon>Dictyoptera</taxon>
        <taxon>Blattodea</taxon>
        <taxon>Blaberoidea</taxon>
        <taxon>Blaberidae</taxon>
        <taxon>Diplopterinae</taxon>
        <taxon>Diploptera</taxon>
    </lineage>
</organism>
<evidence type="ECO:0000256" key="3">
    <source>
        <dbReference type="ARBA" id="ARBA00007057"/>
    </source>
</evidence>
<evidence type="ECO:0000256" key="4">
    <source>
        <dbReference type="ARBA" id="ARBA00022490"/>
    </source>
</evidence>
<keyword evidence="7" id="KW-0943">RNA-mediated gene silencing</keyword>
<evidence type="ECO:0000256" key="5">
    <source>
        <dbReference type="ARBA" id="ARBA00022782"/>
    </source>
</evidence>
<evidence type="ECO:0000256" key="6">
    <source>
        <dbReference type="ARBA" id="ARBA00023125"/>
    </source>
</evidence>
<gene>
    <name evidence="11" type="ORF">L9F63_022329</name>
</gene>
<dbReference type="GO" id="GO:0007283">
    <property type="term" value="P:spermatogenesis"/>
    <property type="evidence" value="ECO:0007669"/>
    <property type="project" value="TreeGrafter"/>
</dbReference>
<evidence type="ECO:0000259" key="10">
    <source>
        <dbReference type="Pfam" id="PF13017"/>
    </source>
</evidence>
<keyword evidence="5" id="KW-0221">Differentiation</keyword>
<dbReference type="GO" id="GO:0030154">
    <property type="term" value="P:cell differentiation"/>
    <property type="evidence" value="ECO:0007669"/>
    <property type="project" value="UniProtKB-KW"/>
</dbReference>
<keyword evidence="8" id="KW-0539">Nucleus</keyword>
<dbReference type="EMBL" id="JASPKZ010007617">
    <property type="protein sequence ID" value="KAJ9583312.1"/>
    <property type="molecule type" value="Genomic_DNA"/>
</dbReference>
<evidence type="ECO:0000256" key="7">
    <source>
        <dbReference type="ARBA" id="ARBA00023158"/>
    </source>
</evidence>
<reference evidence="11" key="1">
    <citation type="journal article" date="2023" name="IScience">
        <title>Live-bearing cockroach genome reveals convergent evolutionary mechanisms linked to viviparity in insects and beyond.</title>
        <authorList>
            <person name="Fouks B."/>
            <person name="Harrison M.C."/>
            <person name="Mikhailova A.A."/>
            <person name="Marchal E."/>
            <person name="English S."/>
            <person name="Carruthers M."/>
            <person name="Jennings E.C."/>
            <person name="Chiamaka E.L."/>
            <person name="Frigard R.A."/>
            <person name="Pippel M."/>
            <person name="Attardo G.M."/>
            <person name="Benoit J.B."/>
            <person name="Bornberg-Bauer E."/>
            <person name="Tobe S.S."/>
        </authorList>
    </citation>
    <scope>NUCLEOTIDE SEQUENCE</scope>
    <source>
        <tissue evidence="11">Testes</tissue>
    </source>
</reference>
<dbReference type="GO" id="GO:0007140">
    <property type="term" value="P:male meiotic nuclear division"/>
    <property type="evidence" value="ECO:0007669"/>
    <property type="project" value="TreeGrafter"/>
</dbReference>
<dbReference type="GO" id="GO:0043186">
    <property type="term" value="C:P granule"/>
    <property type="evidence" value="ECO:0007669"/>
    <property type="project" value="TreeGrafter"/>
</dbReference>
<dbReference type="InterPro" id="IPR024970">
    <property type="entry name" value="Maelstrom"/>
</dbReference>
<evidence type="ECO:0000313" key="12">
    <source>
        <dbReference type="Proteomes" id="UP001233999"/>
    </source>
</evidence>
<evidence type="ECO:0000313" key="11">
    <source>
        <dbReference type="EMBL" id="KAJ9583312.1"/>
    </source>
</evidence>
<accession>A0AAD7ZMV2</accession>
<dbReference type="GO" id="GO:0005634">
    <property type="term" value="C:nucleus"/>
    <property type="evidence" value="ECO:0007669"/>
    <property type="project" value="UniProtKB-SubCell"/>
</dbReference>
<keyword evidence="12" id="KW-1185">Reference proteome</keyword>
<keyword evidence="6" id="KW-0238">DNA-binding</keyword>
<evidence type="ECO:0000256" key="9">
    <source>
        <dbReference type="SAM" id="MobiDB-lite"/>
    </source>
</evidence>
<dbReference type="GO" id="GO:0045892">
    <property type="term" value="P:negative regulation of DNA-templated transcription"/>
    <property type="evidence" value="ECO:0007669"/>
    <property type="project" value="TreeGrafter"/>
</dbReference>
<dbReference type="PANTHER" id="PTHR21358:SF4">
    <property type="entry name" value="PROTEIN MAELSTROM HOMOLOG"/>
    <property type="match status" value="1"/>
</dbReference>
<feature type="region of interest" description="Disordered" evidence="9">
    <location>
        <begin position="353"/>
        <end position="378"/>
    </location>
</feature>
<name>A0AAD7ZMV2_DIPPU</name>
<dbReference type="GO" id="GO:0034587">
    <property type="term" value="P:piRNA processing"/>
    <property type="evidence" value="ECO:0007669"/>
    <property type="project" value="TreeGrafter"/>
</dbReference>
<comment type="similarity">
    <text evidence="3">Belongs to the maelstrom family.</text>
</comment>